<feature type="binding site" evidence="5">
    <location>
        <position position="159"/>
    </location>
    <ligand>
        <name>a divalent metal cation</name>
        <dbReference type="ChEBI" id="CHEBI:60240"/>
    </ligand>
</feature>
<feature type="domain" description="Malic enzyme N-terminal" evidence="7">
    <location>
        <begin position="15"/>
        <end position="148"/>
    </location>
</feature>
<comment type="cofactor">
    <cofactor evidence="5">
        <name>Mg(2+)</name>
        <dbReference type="ChEBI" id="CHEBI:18420"/>
    </cofactor>
    <cofactor evidence="5">
        <name>Mn(2+)</name>
        <dbReference type="ChEBI" id="CHEBI:29035"/>
    </cofactor>
    <text evidence="5">Divalent metal cations. Prefers magnesium or manganese.</text>
</comment>
<dbReference type="CDD" id="cd05311">
    <property type="entry name" value="NAD_bind_2_malic_enz"/>
    <property type="match status" value="1"/>
</dbReference>
<dbReference type="InterPro" id="IPR012302">
    <property type="entry name" value="Malic_NAD-bd"/>
</dbReference>
<dbReference type="PIRSF" id="PIRSF000106">
    <property type="entry name" value="ME"/>
    <property type="match status" value="1"/>
</dbReference>
<keyword evidence="2" id="KW-0560">Oxidoreductase</keyword>
<gene>
    <name evidence="8" type="ORF">A3D72_02330</name>
</gene>
<dbReference type="InterPro" id="IPR045213">
    <property type="entry name" value="Malic_NAD-bd_bact_type"/>
</dbReference>
<dbReference type="AlphaFoldDB" id="A0A1F7U7F5"/>
<evidence type="ECO:0000256" key="4">
    <source>
        <dbReference type="PIRSR" id="PIRSR000106-2"/>
    </source>
</evidence>
<dbReference type="GO" id="GO:0016616">
    <property type="term" value="F:oxidoreductase activity, acting on the CH-OH group of donors, NAD or NADP as acceptor"/>
    <property type="evidence" value="ECO:0007669"/>
    <property type="project" value="InterPro"/>
</dbReference>
<dbReference type="EMBL" id="MGDZ01000005">
    <property type="protein sequence ID" value="OGL74179.1"/>
    <property type="molecule type" value="Genomic_DNA"/>
</dbReference>
<proteinExistence type="inferred from homology"/>
<feature type="binding site" evidence="5">
    <location>
        <position position="133"/>
    </location>
    <ligand>
        <name>a divalent metal cation</name>
        <dbReference type="ChEBI" id="CHEBI:60240"/>
    </ligand>
</feature>
<organism evidence="8 9">
    <name type="scientific">Candidatus Uhrbacteria bacterium RIFCSPHIGHO2_02_FULL_57_19</name>
    <dbReference type="NCBI Taxonomy" id="1802391"/>
    <lineage>
        <taxon>Bacteria</taxon>
        <taxon>Candidatus Uhriibacteriota</taxon>
    </lineage>
</organism>
<dbReference type="PANTHER" id="PTHR43237">
    <property type="entry name" value="NADP-DEPENDENT MALIC ENZYME"/>
    <property type="match status" value="1"/>
</dbReference>
<dbReference type="Gene3D" id="3.40.50.10380">
    <property type="entry name" value="Malic enzyme, N-terminal domain"/>
    <property type="match status" value="1"/>
</dbReference>
<feature type="binding site" evidence="5">
    <location>
        <position position="134"/>
    </location>
    <ligand>
        <name>a divalent metal cation</name>
        <dbReference type="ChEBI" id="CHEBI:60240"/>
    </ligand>
</feature>
<dbReference type="PANTHER" id="PTHR43237:SF4">
    <property type="entry name" value="NADP-DEPENDENT MALIC ENZYME"/>
    <property type="match status" value="1"/>
</dbReference>
<dbReference type="FunFam" id="3.40.50.10380:FF:000003">
    <property type="entry name" value="NADP-dependent malic enzyme"/>
    <property type="match status" value="1"/>
</dbReference>
<dbReference type="InterPro" id="IPR012301">
    <property type="entry name" value="Malic_N_dom"/>
</dbReference>
<evidence type="ECO:0000256" key="1">
    <source>
        <dbReference type="ARBA" id="ARBA00008785"/>
    </source>
</evidence>
<feature type="binding site" evidence="4">
    <location>
        <position position="315"/>
    </location>
    <ligand>
        <name>(S)-malate</name>
        <dbReference type="ChEBI" id="CHEBI:15589"/>
    </ligand>
</feature>
<dbReference type="InterPro" id="IPR051674">
    <property type="entry name" value="Malate_Decarboxylase"/>
</dbReference>
<dbReference type="GO" id="GO:0051287">
    <property type="term" value="F:NAD binding"/>
    <property type="evidence" value="ECO:0007669"/>
    <property type="project" value="InterPro"/>
</dbReference>
<dbReference type="Gene3D" id="3.40.50.720">
    <property type="entry name" value="NAD(P)-binding Rossmann-like Domain"/>
    <property type="match status" value="1"/>
</dbReference>
<reference evidence="8 9" key="1">
    <citation type="journal article" date="2016" name="Nat. Commun.">
        <title>Thousands of microbial genomes shed light on interconnected biogeochemical processes in an aquifer system.</title>
        <authorList>
            <person name="Anantharaman K."/>
            <person name="Brown C.T."/>
            <person name="Hug L.A."/>
            <person name="Sharon I."/>
            <person name="Castelle C.J."/>
            <person name="Probst A.J."/>
            <person name="Thomas B.C."/>
            <person name="Singh A."/>
            <person name="Wilkins M.J."/>
            <person name="Karaoz U."/>
            <person name="Brodie E.L."/>
            <person name="Williams K.H."/>
            <person name="Hubbard S.S."/>
            <person name="Banfield J.F."/>
        </authorList>
    </citation>
    <scope>NUCLEOTIDE SEQUENCE [LARGE SCALE GENOMIC DNA]</scope>
</reference>
<feature type="active site" description="Proton donor" evidence="3">
    <location>
        <position position="36"/>
    </location>
</feature>
<dbReference type="SUPFAM" id="SSF51735">
    <property type="entry name" value="NAD(P)-binding Rossmann-fold domains"/>
    <property type="match status" value="1"/>
</dbReference>
<feature type="active site" description="Proton acceptor" evidence="3">
    <location>
        <position position="91"/>
    </location>
</feature>
<feature type="binding site" evidence="4">
    <location>
        <position position="285"/>
    </location>
    <ligand>
        <name>(S)-malate</name>
        <dbReference type="ChEBI" id="CHEBI:15589"/>
    </ligand>
</feature>
<evidence type="ECO:0000313" key="8">
    <source>
        <dbReference type="EMBL" id="OGL74179.1"/>
    </source>
</evidence>
<accession>A0A1F7U7F5</accession>
<evidence type="ECO:0000259" key="6">
    <source>
        <dbReference type="SMART" id="SM00919"/>
    </source>
</evidence>
<dbReference type="GO" id="GO:0046872">
    <property type="term" value="F:metal ion binding"/>
    <property type="evidence" value="ECO:0007669"/>
    <property type="project" value="UniProtKB-KW"/>
</dbReference>
<dbReference type="InterPro" id="IPR001891">
    <property type="entry name" value="Malic_OxRdtase"/>
</dbReference>
<dbReference type="Proteomes" id="UP000176303">
    <property type="component" value="Unassembled WGS sequence"/>
</dbReference>
<dbReference type="SMART" id="SM01274">
    <property type="entry name" value="malic"/>
    <property type="match status" value="1"/>
</dbReference>
<dbReference type="SMART" id="SM00919">
    <property type="entry name" value="Malic_M"/>
    <property type="match status" value="1"/>
</dbReference>
<name>A0A1F7U7F5_9BACT</name>
<dbReference type="InterPro" id="IPR046346">
    <property type="entry name" value="Aminoacid_DH-like_N_sf"/>
</dbReference>
<dbReference type="InterPro" id="IPR036291">
    <property type="entry name" value="NAD(P)-bd_dom_sf"/>
</dbReference>
<dbReference type="Pfam" id="PF00390">
    <property type="entry name" value="malic"/>
    <property type="match status" value="1"/>
</dbReference>
<evidence type="ECO:0000256" key="2">
    <source>
        <dbReference type="ARBA" id="ARBA00023002"/>
    </source>
</evidence>
<dbReference type="GO" id="GO:0004470">
    <property type="term" value="F:malic enzyme activity"/>
    <property type="evidence" value="ECO:0007669"/>
    <property type="project" value="InterPro"/>
</dbReference>
<keyword evidence="5" id="KW-0479">Metal-binding</keyword>
<dbReference type="Pfam" id="PF03949">
    <property type="entry name" value="Malic_M"/>
    <property type="match status" value="1"/>
</dbReference>
<evidence type="ECO:0000256" key="3">
    <source>
        <dbReference type="PIRSR" id="PIRSR000106-1"/>
    </source>
</evidence>
<dbReference type="InterPro" id="IPR037062">
    <property type="entry name" value="Malic_N_dom_sf"/>
</dbReference>
<protein>
    <submittedName>
        <fullName evidence="8">Malate dehydrogenase</fullName>
    </submittedName>
</protein>
<comment type="similarity">
    <text evidence="1">Belongs to the malic enzymes family.</text>
</comment>
<evidence type="ECO:0000259" key="7">
    <source>
        <dbReference type="SMART" id="SM01274"/>
    </source>
</evidence>
<sequence length="377" mass="40093">MDFSRESLELHRKFGGKLEIRSKVPLATREDLSLAYTPGVGQVSVEIGKDPALAYDYTIKRNTVAVISDGSAILGLGNLGAAAAIPVMEGKAILFKEFGGIDAFPICLATQDTEEIIRAVKTIAPVFGGINLEDISAPRCFEILARLQEELDIPVVHDDQQGTAVVVLAGLINALQVRELDKTKVKLVMNGAGAAGIFVTRMLLRYGFRNIVVCDSVGIIQRGREGLTDAKRAIAETTNPEGHTGGLADALRGANIFIGVSKAGVLTGSMVHTMEPNPIVFALANPVPEIMPDEARAAGASIVATGRSDFPNQINNVLAFPGIFRGALDNRIRRVTDDMLMAAAERLASCVPCPTADRILPDPFDRNVVAAVASAIR</sequence>
<dbReference type="SUPFAM" id="SSF53223">
    <property type="entry name" value="Aminoacid dehydrogenase-like, N-terminal domain"/>
    <property type="match status" value="1"/>
</dbReference>
<comment type="caution">
    <text evidence="8">The sequence shown here is derived from an EMBL/GenBank/DDBJ whole genome shotgun (WGS) entry which is preliminary data.</text>
</comment>
<feature type="domain" description="Malic enzyme NAD-binding" evidence="6">
    <location>
        <begin position="160"/>
        <end position="376"/>
    </location>
</feature>
<evidence type="ECO:0000313" key="9">
    <source>
        <dbReference type="Proteomes" id="UP000176303"/>
    </source>
</evidence>
<dbReference type="STRING" id="1802391.A3D72_02330"/>
<evidence type="ECO:0000256" key="5">
    <source>
        <dbReference type="PIRSR" id="PIRSR000106-3"/>
    </source>
</evidence>